<organism evidence="2 3">
    <name type="scientific">Apiospora marii</name>
    <dbReference type="NCBI Taxonomy" id="335849"/>
    <lineage>
        <taxon>Eukaryota</taxon>
        <taxon>Fungi</taxon>
        <taxon>Dikarya</taxon>
        <taxon>Ascomycota</taxon>
        <taxon>Pezizomycotina</taxon>
        <taxon>Sordariomycetes</taxon>
        <taxon>Xylariomycetidae</taxon>
        <taxon>Amphisphaeriales</taxon>
        <taxon>Apiosporaceae</taxon>
        <taxon>Apiospora</taxon>
    </lineage>
</organism>
<accession>A0ABR1SMY1</accession>
<protein>
    <submittedName>
        <fullName evidence="2">Amidase</fullName>
    </submittedName>
</protein>
<evidence type="ECO:0000313" key="2">
    <source>
        <dbReference type="EMBL" id="KAK8035698.1"/>
    </source>
</evidence>
<dbReference type="PANTHER" id="PTHR42678:SF34">
    <property type="entry name" value="OS04G0183300 PROTEIN"/>
    <property type="match status" value="1"/>
</dbReference>
<name>A0ABR1SMY1_9PEZI</name>
<dbReference type="Pfam" id="PF01425">
    <property type="entry name" value="Amidase"/>
    <property type="match status" value="1"/>
</dbReference>
<gene>
    <name evidence="2" type="ORF">PG991_001771</name>
</gene>
<proteinExistence type="predicted"/>
<keyword evidence="3" id="KW-1185">Reference proteome</keyword>
<dbReference type="EMBL" id="JAQQWI010000005">
    <property type="protein sequence ID" value="KAK8035698.1"/>
    <property type="molecule type" value="Genomic_DNA"/>
</dbReference>
<dbReference type="SUPFAM" id="SSF75304">
    <property type="entry name" value="Amidase signature (AS) enzymes"/>
    <property type="match status" value="1"/>
</dbReference>
<feature type="domain" description="Amidase" evidence="1">
    <location>
        <begin position="27"/>
        <end position="260"/>
    </location>
</feature>
<sequence length="523" mass="56540">MDFDPLSTNAITLQHFLEEGAITSVQIIATCLTQIERHNSALNAFISLAPREKLLSQAAVLDEERRANRCRGHLHGIPIVLKASHHWLDCFVTSHELGMPTTAGSFAFLAAKATKNSGLVQKLMDAGMIILGKSNMTELCGMKLMTTPGRSAVAGQTLSPYVGAIEGGESILGHSSPGGSSTGSAVAVAAGFSPLALGTETIGSIMTPSSRAALYAIKPTTGRQDTSGMYRMTEFFDSFGPMAKSPADLASLLEIILGRPFQDAGILLSDKWDGLAVGFVDPDIWKLGPEMCKQKDGTLEQMVGDYESMISVIRRDGCSVKYPIELPDCSVLTIDEQDAIMSIACMSPSPFARVRIDTAYADPADWEFKHIGLLKFIEAFDDCPIKSLEDLIQFNKDHAEQAMPPPHTDQADLIKAQERNEPAGEIKLLGEKLRAKAKQILDQIFKKENVDLIAAPVDSAFCIYPAAAGYPLGHVPLGQLNYNGRPFGLCLMARADDEETLLRFMSAYESATPARPVPNLSCE</sequence>
<evidence type="ECO:0000259" key="1">
    <source>
        <dbReference type="Pfam" id="PF01425"/>
    </source>
</evidence>
<dbReference type="PANTHER" id="PTHR42678">
    <property type="entry name" value="AMIDASE"/>
    <property type="match status" value="1"/>
</dbReference>
<dbReference type="InterPro" id="IPR036928">
    <property type="entry name" value="AS_sf"/>
</dbReference>
<dbReference type="InterPro" id="IPR023631">
    <property type="entry name" value="Amidase_dom"/>
</dbReference>
<dbReference type="Gene3D" id="3.90.1300.10">
    <property type="entry name" value="Amidase signature (AS) domain"/>
    <property type="match status" value="1"/>
</dbReference>
<reference evidence="2 3" key="1">
    <citation type="submission" date="2023-01" db="EMBL/GenBank/DDBJ databases">
        <title>Analysis of 21 Apiospora genomes using comparative genomics revels a genus with tremendous synthesis potential of carbohydrate active enzymes and secondary metabolites.</title>
        <authorList>
            <person name="Sorensen T."/>
        </authorList>
    </citation>
    <scope>NUCLEOTIDE SEQUENCE [LARGE SCALE GENOMIC DNA]</scope>
    <source>
        <strain evidence="2 3">CBS 20057</strain>
    </source>
</reference>
<feature type="non-terminal residue" evidence="2">
    <location>
        <position position="523"/>
    </location>
</feature>
<evidence type="ECO:0000313" key="3">
    <source>
        <dbReference type="Proteomes" id="UP001396898"/>
    </source>
</evidence>
<comment type="caution">
    <text evidence="2">The sequence shown here is derived from an EMBL/GenBank/DDBJ whole genome shotgun (WGS) entry which is preliminary data.</text>
</comment>
<dbReference type="Proteomes" id="UP001396898">
    <property type="component" value="Unassembled WGS sequence"/>
</dbReference>